<comment type="caution">
    <text evidence="1">The sequence shown here is derived from an EMBL/GenBank/DDBJ whole genome shotgun (WGS) entry which is preliminary data.</text>
</comment>
<sequence>MAAKPMEQSLWLHAGQEYASSQEQFLISSFENLILYLLNHTAETTEELKTFAGDIQWEKSILYCKYSGQSKANSWISLCWISSNLENLDFPWKYYWCAQVR</sequence>
<gene>
    <name evidence="1" type="ORF">BSTOLATCC_MIC62238</name>
</gene>
<keyword evidence="2" id="KW-1185">Reference proteome</keyword>
<reference evidence="1" key="1">
    <citation type="submission" date="2021-09" db="EMBL/GenBank/DDBJ databases">
        <authorList>
            <consortium name="AG Swart"/>
            <person name="Singh M."/>
            <person name="Singh A."/>
            <person name="Seah K."/>
            <person name="Emmerich C."/>
        </authorList>
    </citation>
    <scope>NUCLEOTIDE SEQUENCE</scope>
    <source>
        <strain evidence="1">ATCC30299</strain>
    </source>
</reference>
<name>A0AAU9KAH4_9CILI</name>
<protein>
    <submittedName>
        <fullName evidence="1">Uncharacterized protein</fullName>
    </submittedName>
</protein>
<proteinExistence type="predicted"/>
<dbReference type="EMBL" id="CAJZBQ010000059">
    <property type="protein sequence ID" value="CAG9334696.1"/>
    <property type="molecule type" value="Genomic_DNA"/>
</dbReference>
<evidence type="ECO:0000313" key="1">
    <source>
        <dbReference type="EMBL" id="CAG9334696.1"/>
    </source>
</evidence>
<dbReference type="AlphaFoldDB" id="A0AAU9KAH4"/>
<dbReference type="Proteomes" id="UP001162131">
    <property type="component" value="Unassembled WGS sequence"/>
</dbReference>
<organism evidence="1 2">
    <name type="scientific">Blepharisma stoltei</name>
    <dbReference type="NCBI Taxonomy" id="1481888"/>
    <lineage>
        <taxon>Eukaryota</taxon>
        <taxon>Sar</taxon>
        <taxon>Alveolata</taxon>
        <taxon>Ciliophora</taxon>
        <taxon>Postciliodesmatophora</taxon>
        <taxon>Heterotrichea</taxon>
        <taxon>Heterotrichida</taxon>
        <taxon>Blepharismidae</taxon>
        <taxon>Blepharisma</taxon>
    </lineage>
</organism>
<accession>A0AAU9KAH4</accession>
<evidence type="ECO:0000313" key="2">
    <source>
        <dbReference type="Proteomes" id="UP001162131"/>
    </source>
</evidence>